<sequence>MDTITHTLFGLTLYGAANKSNMDKSHKRALLLTTLVGSQIPDIDVVVNLTETGRIMQQMWHRGLTHSFFLIPIWGILIYYLSRLLFKVKDRRIFYWAILAVFIHNTSDLFNTWGTGYLEPFSSYRVTFGTIPIVDFVFWFLILAGFIVSRKKEAGERYKVFRVVWLLMVAHVAIQSAQGYIIYNEAKEKYEDVALAAGFVPTQFQVIGKDGNEVKIVKDSIFIKPEVEHTLISKDEADLAPLFEENPRAKTLHEWSPFVVVVEEDNKLGIYDPRFYRNGESFLYEFIKKQP</sequence>
<keyword evidence="1" id="KW-0812">Transmembrane</keyword>
<keyword evidence="1" id="KW-0472">Membrane</keyword>
<evidence type="ECO:0000313" key="3">
    <source>
        <dbReference type="Proteomes" id="UP000188597"/>
    </source>
</evidence>
<dbReference type="InterPro" id="IPR053170">
    <property type="entry name" value="Transcription_regulator"/>
</dbReference>
<keyword evidence="2" id="KW-0378">Hydrolase</keyword>
<evidence type="ECO:0000256" key="1">
    <source>
        <dbReference type="SAM" id="Phobius"/>
    </source>
</evidence>
<comment type="caution">
    <text evidence="2">The sequence shown here is derived from an EMBL/GenBank/DDBJ whole genome shotgun (WGS) entry which is preliminary data.</text>
</comment>
<dbReference type="InterPro" id="IPR007404">
    <property type="entry name" value="YdjM-like"/>
</dbReference>
<dbReference type="AlphaFoldDB" id="A0A1V3G3D8"/>
<dbReference type="Pfam" id="PF04307">
    <property type="entry name" value="YdjM"/>
    <property type="match status" value="1"/>
</dbReference>
<proteinExistence type="predicted"/>
<feature type="transmembrane region" description="Helical" evidence="1">
    <location>
        <begin position="160"/>
        <end position="183"/>
    </location>
</feature>
<keyword evidence="1" id="KW-1133">Transmembrane helix</keyword>
<feature type="transmembrane region" description="Helical" evidence="1">
    <location>
        <begin position="93"/>
        <end position="114"/>
    </location>
</feature>
<dbReference type="OrthoDB" id="245523at2"/>
<dbReference type="RefSeq" id="WP_077365702.1">
    <property type="nucleotide sequence ID" value="NZ_MQMF01000008.1"/>
</dbReference>
<dbReference type="PANTHER" id="PTHR40031:SF1">
    <property type="entry name" value="MEMBRANE-BOUND METAL-DEPENDENT HYDROLASE"/>
    <property type="match status" value="1"/>
</dbReference>
<accession>A0A1V3G3D8</accession>
<feature type="transmembrane region" description="Helical" evidence="1">
    <location>
        <begin position="63"/>
        <end position="81"/>
    </location>
</feature>
<reference evidence="2 3" key="1">
    <citation type="submission" date="2016-11" db="EMBL/GenBank/DDBJ databases">
        <authorList>
            <person name="Jaros S."/>
            <person name="Januszkiewicz K."/>
            <person name="Wedrychowicz H."/>
        </authorList>
    </citation>
    <scope>NUCLEOTIDE SEQUENCE [LARGE SCALE GENOMIC DNA]</scope>
    <source>
        <strain evidence="2 3">Con a/3</strain>
    </source>
</reference>
<dbReference type="Proteomes" id="UP000188597">
    <property type="component" value="Unassembled WGS sequence"/>
</dbReference>
<gene>
    <name evidence="2" type="ORF">UN64_18895</name>
</gene>
<feature type="transmembrane region" description="Helical" evidence="1">
    <location>
        <begin position="126"/>
        <end position="148"/>
    </location>
</feature>
<dbReference type="GO" id="GO:0016787">
    <property type="term" value="F:hydrolase activity"/>
    <property type="evidence" value="ECO:0007669"/>
    <property type="project" value="UniProtKB-KW"/>
</dbReference>
<organism evidence="2 3">
    <name type="scientific">Fictibacillus arsenicus</name>
    <dbReference type="NCBI Taxonomy" id="255247"/>
    <lineage>
        <taxon>Bacteria</taxon>
        <taxon>Bacillati</taxon>
        <taxon>Bacillota</taxon>
        <taxon>Bacilli</taxon>
        <taxon>Bacillales</taxon>
        <taxon>Fictibacillaceae</taxon>
        <taxon>Fictibacillus</taxon>
    </lineage>
</organism>
<dbReference type="EMBL" id="MQMF01000008">
    <property type="protein sequence ID" value="OOE08969.1"/>
    <property type="molecule type" value="Genomic_DNA"/>
</dbReference>
<name>A0A1V3G3D8_9BACL</name>
<dbReference type="PANTHER" id="PTHR40031">
    <property type="entry name" value="HYPOTHETICAL MEMBRANE SPANNING PROTEIN"/>
    <property type="match status" value="1"/>
</dbReference>
<protein>
    <submittedName>
        <fullName evidence="2">Hydrolase</fullName>
    </submittedName>
</protein>
<evidence type="ECO:0000313" key="2">
    <source>
        <dbReference type="EMBL" id="OOE08969.1"/>
    </source>
</evidence>